<feature type="domain" description="ABC transporter" evidence="4">
    <location>
        <begin position="4"/>
        <end position="245"/>
    </location>
</feature>
<dbReference type="InterPro" id="IPR027417">
    <property type="entry name" value="P-loop_NTPase"/>
</dbReference>
<dbReference type="GO" id="GO:0005524">
    <property type="term" value="F:ATP binding"/>
    <property type="evidence" value="ECO:0007669"/>
    <property type="project" value="UniProtKB-KW"/>
</dbReference>
<dbReference type="InterPro" id="IPR051120">
    <property type="entry name" value="ABC_AA/LPS_Transport"/>
</dbReference>
<dbReference type="GO" id="GO:0015808">
    <property type="term" value="P:L-alanine transport"/>
    <property type="evidence" value="ECO:0007669"/>
    <property type="project" value="TreeGrafter"/>
</dbReference>
<dbReference type="GO" id="GO:0005886">
    <property type="term" value="C:plasma membrane"/>
    <property type="evidence" value="ECO:0007669"/>
    <property type="project" value="TreeGrafter"/>
</dbReference>
<dbReference type="PANTHER" id="PTHR45772:SF7">
    <property type="entry name" value="AMINO ACID ABC TRANSPORTER ATP-BINDING PROTEIN"/>
    <property type="match status" value="1"/>
</dbReference>
<dbReference type="AlphaFoldDB" id="A0A212JA76"/>
<evidence type="ECO:0000256" key="3">
    <source>
        <dbReference type="ARBA" id="ARBA00022840"/>
    </source>
</evidence>
<sequence>MTLISIQGLTKRFGALTATNNVSLDIPREGILSIIGPNGAGKTTFFNLLTGFLKPDEGKILYKGQDVTGKKPYQIIKYGISRSFQIVSLFEEMTVLDNVKVGVQRNLGFMNKLFLNYKNAEAVTRRAMELLEEVGMAEMADLPAASIPHGDRKILDLCVALTTDPETLLLDEPMAGLSKAERLRITQLIRKLSETRKVILVEHDMDLVFGISDYILVLHFGAILAVGTPAQIAANKEVQAAYLGSEVA</sequence>
<dbReference type="GO" id="GO:0015192">
    <property type="term" value="F:L-phenylalanine transmembrane transporter activity"/>
    <property type="evidence" value="ECO:0007669"/>
    <property type="project" value="TreeGrafter"/>
</dbReference>
<dbReference type="CDD" id="cd03219">
    <property type="entry name" value="ABC_Mj1267_LivG_branched"/>
    <property type="match status" value="1"/>
</dbReference>
<dbReference type="EMBL" id="FLUQ01000001">
    <property type="protein sequence ID" value="SBV96341.1"/>
    <property type="molecule type" value="Genomic_DNA"/>
</dbReference>
<dbReference type="PANTHER" id="PTHR45772">
    <property type="entry name" value="CONSERVED COMPONENT OF ABC TRANSPORTER FOR NATURAL AMINO ACIDS-RELATED"/>
    <property type="match status" value="1"/>
</dbReference>
<gene>
    <name evidence="5" type="primary">livG</name>
    <name evidence="5" type="ORF">KL86DPRO_11029</name>
</gene>
<evidence type="ECO:0000256" key="1">
    <source>
        <dbReference type="ARBA" id="ARBA00022448"/>
    </source>
</evidence>
<reference evidence="5" key="1">
    <citation type="submission" date="2016-04" db="EMBL/GenBank/DDBJ databases">
        <authorList>
            <person name="Evans L.H."/>
            <person name="Alamgir A."/>
            <person name="Owens N."/>
            <person name="Weber N.D."/>
            <person name="Virtaneva K."/>
            <person name="Barbian K."/>
            <person name="Babar A."/>
            <person name="Rosenke K."/>
        </authorList>
    </citation>
    <scope>NUCLEOTIDE SEQUENCE</scope>
    <source>
        <strain evidence="5">86</strain>
    </source>
</reference>
<keyword evidence="3 5" id="KW-0067">ATP-binding</keyword>
<dbReference type="Pfam" id="PF00005">
    <property type="entry name" value="ABC_tran"/>
    <property type="match status" value="1"/>
</dbReference>
<dbReference type="GO" id="GO:0042941">
    <property type="term" value="P:D-alanine transmembrane transport"/>
    <property type="evidence" value="ECO:0007669"/>
    <property type="project" value="TreeGrafter"/>
</dbReference>
<dbReference type="Pfam" id="PF12399">
    <property type="entry name" value="BCA_ABC_TP_C"/>
    <property type="match status" value="1"/>
</dbReference>
<name>A0A212JA76_9DELT</name>
<accession>A0A212JA76</accession>
<dbReference type="GO" id="GO:1903805">
    <property type="term" value="P:L-valine import across plasma membrane"/>
    <property type="evidence" value="ECO:0007669"/>
    <property type="project" value="TreeGrafter"/>
</dbReference>
<dbReference type="InterPro" id="IPR003593">
    <property type="entry name" value="AAA+_ATPase"/>
</dbReference>
<dbReference type="PROSITE" id="PS50893">
    <property type="entry name" value="ABC_TRANSPORTER_2"/>
    <property type="match status" value="1"/>
</dbReference>
<dbReference type="GO" id="GO:0005304">
    <property type="term" value="F:L-valine transmembrane transporter activity"/>
    <property type="evidence" value="ECO:0007669"/>
    <property type="project" value="TreeGrafter"/>
</dbReference>
<dbReference type="Gene3D" id="3.40.50.300">
    <property type="entry name" value="P-loop containing nucleotide triphosphate hydrolases"/>
    <property type="match status" value="1"/>
</dbReference>
<dbReference type="GO" id="GO:0016887">
    <property type="term" value="F:ATP hydrolysis activity"/>
    <property type="evidence" value="ECO:0007669"/>
    <property type="project" value="InterPro"/>
</dbReference>
<evidence type="ECO:0000256" key="2">
    <source>
        <dbReference type="ARBA" id="ARBA00022741"/>
    </source>
</evidence>
<proteinExistence type="predicted"/>
<protein>
    <submittedName>
        <fullName evidence="5">High-affinity branched-chain amino acid transport ATP-binding protein LivG</fullName>
    </submittedName>
</protein>
<dbReference type="SMART" id="SM00382">
    <property type="entry name" value="AAA"/>
    <property type="match status" value="1"/>
</dbReference>
<keyword evidence="1" id="KW-0813">Transport</keyword>
<organism evidence="5">
    <name type="scientific">uncultured delta proteobacterium</name>
    <dbReference type="NCBI Taxonomy" id="34034"/>
    <lineage>
        <taxon>Bacteria</taxon>
        <taxon>Deltaproteobacteria</taxon>
        <taxon>environmental samples</taxon>
    </lineage>
</organism>
<dbReference type="SUPFAM" id="SSF52540">
    <property type="entry name" value="P-loop containing nucleoside triphosphate hydrolases"/>
    <property type="match status" value="1"/>
</dbReference>
<dbReference type="FunFam" id="3.40.50.300:FF:000421">
    <property type="entry name" value="Branched-chain amino acid ABC transporter ATP-binding protein"/>
    <property type="match status" value="1"/>
</dbReference>
<dbReference type="GO" id="GO:1903806">
    <property type="term" value="P:L-isoleucine import across plasma membrane"/>
    <property type="evidence" value="ECO:0007669"/>
    <property type="project" value="TreeGrafter"/>
</dbReference>
<dbReference type="InterPro" id="IPR032823">
    <property type="entry name" value="BCA_ABC_TP_C"/>
</dbReference>
<keyword evidence="2" id="KW-0547">Nucleotide-binding</keyword>
<dbReference type="GO" id="GO:0015188">
    <property type="term" value="F:L-isoleucine transmembrane transporter activity"/>
    <property type="evidence" value="ECO:0007669"/>
    <property type="project" value="TreeGrafter"/>
</dbReference>
<evidence type="ECO:0000313" key="5">
    <source>
        <dbReference type="EMBL" id="SBV96341.1"/>
    </source>
</evidence>
<dbReference type="InterPro" id="IPR003439">
    <property type="entry name" value="ABC_transporter-like_ATP-bd"/>
</dbReference>
<evidence type="ECO:0000259" key="4">
    <source>
        <dbReference type="PROSITE" id="PS50893"/>
    </source>
</evidence>